<sequence length="99" mass="11431">MTKKWLNTSREDGFCHLTLRAWLVKKPGCGTFFRIAVAIKEEMTVNTAVKTAEKFISEYLQERGLVTARKKIRIDLTAETTIFLRKKKLFVTPNGCYTQ</sequence>
<accession>A0A1F5EMP5</accession>
<dbReference type="Proteomes" id="UP000186670">
    <property type="component" value="Unassembled WGS sequence"/>
</dbReference>
<proteinExistence type="predicted"/>
<organism evidence="1 2">
    <name type="scientific">Candidatus Campbellbacteria bacterium RIFCSPHIGHO2_01_FULL_34_10</name>
    <dbReference type="NCBI Taxonomy" id="1797577"/>
    <lineage>
        <taxon>Bacteria</taxon>
        <taxon>Candidatus Campbelliibacteriota</taxon>
    </lineage>
</organism>
<evidence type="ECO:0000313" key="1">
    <source>
        <dbReference type="EMBL" id="OGD68653.1"/>
    </source>
</evidence>
<name>A0A1F5EMP5_9BACT</name>
<comment type="caution">
    <text evidence="1">The sequence shown here is derived from an EMBL/GenBank/DDBJ whole genome shotgun (WGS) entry which is preliminary data.</text>
</comment>
<reference evidence="1 2" key="1">
    <citation type="journal article" date="2016" name="Nat. Commun.">
        <title>Thousands of microbial genomes shed light on interconnected biogeochemical processes in an aquifer system.</title>
        <authorList>
            <person name="Anantharaman K."/>
            <person name="Brown C.T."/>
            <person name="Hug L.A."/>
            <person name="Sharon I."/>
            <person name="Castelle C.J."/>
            <person name="Probst A.J."/>
            <person name="Thomas B.C."/>
            <person name="Singh A."/>
            <person name="Wilkins M.J."/>
            <person name="Karaoz U."/>
            <person name="Brodie E.L."/>
            <person name="Williams K.H."/>
            <person name="Hubbard S.S."/>
            <person name="Banfield J.F."/>
        </authorList>
    </citation>
    <scope>NUCLEOTIDE SEQUENCE [LARGE SCALE GENOMIC DNA]</scope>
</reference>
<dbReference type="EMBL" id="MEZZ01000024">
    <property type="protein sequence ID" value="OGD68653.1"/>
    <property type="molecule type" value="Genomic_DNA"/>
</dbReference>
<dbReference type="AlphaFoldDB" id="A0A1F5EMP5"/>
<protein>
    <submittedName>
        <fullName evidence="1">Uncharacterized protein</fullName>
    </submittedName>
</protein>
<evidence type="ECO:0000313" key="2">
    <source>
        <dbReference type="Proteomes" id="UP000186670"/>
    </source>
</evidence>
<gene>
    <name evidence="1" type="ORF">A2811_00125</name>
</gene>